<gene>
    <name evidence="1" type="ORF">N5D63_24760</name>
</gene>
<sequence>METRQATLVRSATRDGMTVNIWLEDGEAGDNKISAAVLDGIMSRFFTNSNAVYHRATAMVGQPWGAHEFDDLIQTEQPLDIVLVNFDRDQQPYGLMGYFWSYNNFKVTPSTPESNESLSVYLDTETIYRTPGDIGLNTQYNTLAHEFMHMVNFYQRGVLLDNTFETWLEETSALMLEDVLSDILTPGYSPIRDGRFPDYLNQSGFNCNLIDWDFDPSSNCFGYSIGGSFGAYLLRHYGIGFYQNLLRGNNSVDGFVILDKAIRDAGGPGTVEAIRRAALNAALLPASGSPAGFGMPPRTENGITLYAIDGPAYILDRVLPTSVPAELVPLGSFPVVRPAVYGTYTETVSVPPGTTLSIVVR</sequence>
<dbReference type="Proteomes" id="UP001161065">
    <property type="component" value="Unassembled WGS sequence"/>
</dbReference>
<accession>A0AA42TXG3</accession>
<evidence type="ECO:0008006" key="3">
    <source>
        <dbReference type="Google" id="ProtNLM"/>
    </source>
</evidence>
<dbReference type="InterPro" id="IPR019501">
    <property type="entry name" value="Peptidase_M30_hyicolysin"/>
</dbReference>
<comment type="caution">
    <text evidence="1">The sequence shown here is derived from an EMBL/GenBank/DDBJ whole genome shotgun (WGS) entry which is preliminary data.</text>
</comment>
<dbReference type="RefSeq" id="WP_280009553.1">
    <property type="nucleotide sequence ID" value="NZ_JAOCEK010000036.1"/>
</dbReference>
<dbReference type="EMBL" id="JAOCEK010000036">
    <property type="protein sequence ID" value="MDH1337353.1"/>
    <property type="molecule type" value="Genomic_DNA"/>
</dbReference>
<evidence type="ECO:0000313" key="1">
    <source>
        <dbReference type="EMBL" id="MDH1337353.1"/>
    </source>
</evidence>
<proteinExistence type="predicted"/>
<protein>
    <recommendedName>
        <fullName evidence="3">Peptidase M30</fullName>
    </recommendedName>
</protein>
<dbReference type="Pfam" id="PF10460">
    <property type="entry name" value="Peptidase_M30"/>
    <property type="match status" value="1"/>
</dbReference>
<dbReference type="AlphaFoldDB" id="A0AA42TXG3"/>
<evidence type="ECO:0000313" key="2">
    <source>
        <dbReference type="Proteomes" id="UP001161065"/>
    </source>
</evidence>
<organism evidence="1 2">
    <name type="scientific">Comamonas thiooxydans</name>
    <dbReference type="NCBI Taxonomy" id="363952"/>
    <lineage>
        <taxon>Bacteria</taxon>
        <taxon>Pseudomonadati</taxon>
        <taxon>Pseudomonadota</taxon>
        <taxon>Betaproteobacteria</taxon>
        <taxon>Burkholderiales</taxon>
        <taxon>Comamonadaceae</taxon>
        <taxon>Comamonas</taxon>
    </lineage>
</organism>
<reference evidence="1" key="1">
    <citation type="submission" date="2022-09" db="EMBL/GenBank/DDBJ databases">
        <title>Intensive care unit water sources are persistently colonized with multi-drug resistant bacteria and are the site of extensive horizontal gene transfer of antibiotic resistance genes.</title>
        <authorList>
            <person name="Diorio-Toth L."/>
        </authorList>
    </citation>
    <scope>NUCLEOTIDE SEQUENCE</scope>
    <source>
        <strain evidence="1">GD03832</strain>
    </source>
</reference>
<name>A0AA42TXG3_9BURK</name>